<feature type="domain" description="PWWP" evidence="2">
    <location>
        <begin position="47"/>
        <end position="98"/>
    </location>
</feature>
<proteinExistence type="predicted"/>
<dbReference type="PROSITE" id="PS50812">
    <property type="entry name" value="PWWP"/>
    <property type="match status" value="1"/>
</dbReference>
<feature type="region of interest" description="Disordered" evidence="1">
    <location>
        <begin position="133"/>
        <end position="272"/>
    </location>
</feature>
<feature type="compositionally biased region" description="Basic and acidic residues" evidence="1">
    <location>
        <begin position="150"/>
        <end position="164"/>
    </location>
</feature>
<accession>A0ABR2UCR5</accession>
<dbReference type="CDD" id="cd05162">
    <property type="entry name" value="PWWP"/>
    <property type="match status" value="1"/>
</dbReference>
<feature type="compositionally biased region" description="Polar residues" evidence="1">
    <location>
        <begin position="252"/>
        <end position="268"/>
    </location>
</feature>
<dbReference type="EMBL" id="JBBPBN010000001">
    <property type="protein sequence ID" value="KAK9047500.1"/>
    <property type="molecule type" value="Genomic_DNA"/>
</dbReference>
<protein>
    <recommendedName>
        <fullName evidence="2">PWWP domain-containing protein</fullName>
    </recommendedName>
</protein>
<dbReference type="Gene3D" id="2.30.30.140">
    <property type="match status" value="1"/>
</dbReference>
<dbReference type="InterPro" id="IPR053063">
    <property type="entry name" value="PWWP_domain_containing_PDP"/>
</dbReference>
<feature type="compositionally biased region" description="Basic and acidic residues" evidence="1">
    <location>
        <begin position="171"/>
        <end position="186"/>
    </location>
</feature>
<evidence type="ECO:0000313" key="4">
    <source>
        <dbReference type="Proteomes" id="UP001396334"/>
    </source>
</evidence>
<sequence length="377" mass="42212">MHLFSILAKTIMCESQKGQATEGNGCDGGKTNDNNEGEEISVGEVSLGDLIWIKLRGNSWWPAVVVDENSVIESSKLGSKSRGKVLVRLYGSHEYLYVDPMKYHSEFKTILEQNNGNHFDILEKTLEQLRRKSIKPKGQGSKATANTRADASKGKTSKQDETPKKLKRKSPSTDKHAKSKADEQSRVQKKQRKNDQTAEKKKPNGRSTEEKPKSSTSKEQKRGKTSKQREEQKKSKPNNPRTSKEKNLLKEGSQSSEGGTSPGDSPKTSNRRTRVMQGLGLIAPPAEVKKEKLVMKEPKLKKLTEALPVQKLQIFWFHKNRRESGEYFPSTFLKLSFSSDVGPRTALRLGSGIWQGPRTSPELCLLSLRSSLAFPYV</sequence>
<feature type="region of interest" description="Disordered" evidence="1">
    <location>
        <begin position="18"/>
        <end position="37"/>
    </location>
</feature>
<dbReference type="PANTHER" id="PTHR42851">
    <property type="entry name" value="ALDOLASE-RELATED"/>
    <property type="match status" value="1"/>
</dbReference>
<evidence type="ECO:0000259" key="2">
    <source>
        <dbReference type="PROSITE" id="PS50812"/>
    </source>
</evidence>
<dbReference type="Pfam" id="PF00855">
    <property type="entry name" value="PWWP"/>
    <property type="match status" value="1"/>
</dbReference>
<dbReference type="SMART" id="SM00293">
    <property type="entry name" value="PWWP"/>
    <property type="match status" value="1"/>
</dbReference>
<dbReference type="InterPro" id="IPR000313">
    <property type="entry name" value="PWWP_dom"/>
</dbReference>
<dbReference type="Proteomes" id="UP001396334">
    <property type="component" value="Unassembled WGS sequence"/>
</dbReference>
<name>A0ABR2UCR5_9ROSI</name>
<organism evidence="3 4">
    <name type="scientific">Hibiscus sabdariffa</name>
    <name type="common">roselle</name>
    <dbReference type="NCBI Taxonomy" id="183260"/>
    <lineage>
        <taxon>Eukaryota</taxon>
        <taxon>Viridiplantae</taxon>
        <taxon>Streptophyta</taxon>
        <taxon>Embryophyta</taxon>
        <taxon>Tracheophyta</taxon>
        <taxon>Spermatophyta</taxon>
        <taxon>Magnoliopsida</taxon>
        <taxon>eudicotyledons</taxon>
        <taxon>Gunneridae</taxon>
        <taxon>Pentapetalae</taxon>
        <taxon>rosids</taxon>
        <taxon>malvids</taxon>
        <taxon>Malvales</taxon>
        <taxon>Malvaceae</taxon>
        <taxon>Malvoideae</taxon>
        <taxon>Hibiscus</taxon>
    </lineage>
</organism>
<evidence type="ECO:0000313" key="3">
    <source>
        <dbReference type="EMBL" id="KAK9047500.1"/>
    </source>
</evidence>
<feature type="compositionally biased region" description="Basic and acidic residues" evidence="1">
    <location>
        <begin position="193"/>
        <end position="234"/>
    </location>
</feature>
<dbReference type="PANTHER" id="PTHR42851:SF13">
    <property type="entry name" value="OS08G0477800 PROTEIN"/>
    <property type="match status" value="1"/>
</dbReference>
<reference evidence="3 4" key="1">
    <citation type="journal article" date="2024" name="G3 (Bethesda)">
        <title>Genome assembly of Hibiscus sabdariffa L. provides insights into metabolisms of medicinal natural products.</title>
        <authorList>
            <person name="Kim T."/>
        </authorList>
    </citation>
    <scope>NUCLEOTIDE SEQUENCE [LARGE SCALE GENOMIC DNA]</scope>
    <source>
        <strain evidence="3">TK-2024</strain>
        <tissue evidence="3">Old leaves</tissue>
    </source>
</reference>
<keyword evidence="4" id="KW-1185">Reference proteome</keyword>
<evidence type="ECO:0000256" key="1">
    <source>
        <dbReference type="SAM" id="MobiDB-lite"/>
    </source>
</evidence>
<dbReference type="SUPFAM" id="SSF63748">
    <property type="entry name" value="Tudor/PWWP/MBT"/>
    <property type="match status" value="1"/>
</dbReference>
<gene>
    <name evidence="3" type="ORF">V6N11_053341</name>
</gene>
<comment type="caution">
    <text evidence="3">The sequence shown here is derived from an EMBL/GenBank/DDBJ whole genome shotgun (WGS) entry which is preliminary data.</text>
</comment>